<proteinExistence type="predicted"/>
<dbReference type="HOGENOM" id="CLU_2000744_0_0_7"/>
<dbReference type="EMBL" id="CP003481">
    <property type="protein sequence ID" value="AFI05472.1"/>
    <property type="molecule type" value="Genomic_DNA"/>
</dbReference>
<dbReference type="InterPro" id="IPR019302">
    <property type="entry name" value="CAP12/PCTIR_TIR_dom"/>
</dbReference>
<feature type="domain" description="CD-NTase-associated protein 12/Pycsar effector protein TIR" evidence="1">
    <location>
        <begin position="10"/>
        <end position="120"/>
    </location>
</feature>
<evidence type="ECO:0000313" key="2">
    <source>
        <dbReference type="EMBL" id="AFI05472.1"/>
    </source>
</evidence>
<sequence>MHKIFIIYEILEKQLENFLKMLDVEAEKVTNDSGMTIIESLESKLHNISVGIVLLTLDDRAISKADFDKGNENYHLQARQNVVLEMGMLMAKLGRKNVIILEKGDIKGPSDIRGIFHLDLRNIL</sequence>
<dbReference type="PATRIC" id="fig|1163745.3.peg.473"/>
<reference evidence="2 3" key="1">
    <citation type="journal article" date="2013" name="PLoS ONE">
        <title>Sequence Divergence and Conservation in Genomes ofHelicobacter cetorum Strains from a Dolphin and a Whale.</title>
        <authorList>
            <person name="Kersulyte D."/>
            <person name="Rossi M."/>
            <person name="Berg D.E."/>
        </authorList>
    </citation>
    <scope>NUCLEOTIDE SEQUENCE [LARGE SCALE GENOMIC DNA]</scope>
    <source>
        <strain evidence="2 3">MIT 99-5656</strain>
    </source>
</reference>
<evidence type="ECO:0000313" key="3">
    <source>
        <dbReference type="Proteomes" id="UP000005013"/>
    </source>
</evidence>
<dbReference type="GO" id="GO:0050135">
    <property type="term" value="F:NADP+ nucleosidase activity"/>
    <property type="evidence" value="ECO:0007669"/>
    <property type="project" value="InterPro"/>
</dbReference>
<organism evidence="2 3">
    <name type="scientific">Helicobacter cetorum (strain ATCC BAA-540 / CCUG 52418 / MIT 99-5656)</name>
    <dbReference type="NCBI Taxonomy" id="1163745"/>
    <lineage>
        <taxon>Bacteria</taxon>
        <taxon>Pseudomonadati</taxon>
        <taxon>Campylobacterota</taxon>
        <taxon>Epsilonproteobacteria</taxon>
        <taxon>Campylobacterales</taxon>
        <taxon>Helicobacteraceae</taxon>
        <taxon>Helicobacter</taxon>
    </lineage>
</organism>
<protein>
    <recommendedName>
        <fullName evidence="1">CD-NTase-associated protein 12/Pycsar effector protein TIR domain-containing protein</fullName>
    </recommendedName>
</protein>
<dbReference type="RefSeq" id="WP_014658993.1">
    <property type="nucleotide sequence ID" value="NC_017735.1"/>
</dbReference>
<gene>
    <name evidence="2" type="ordered locus">HCD_02250</name>
</gene>
<dbReference type="KEGG" id="hcm:HCD_02250"/>
<evidence type="ECO:0000259" key="1">
    <source>
        <dbReference type="Pfam" id="PF10137"/>
    </source>
</evidence>
<dbReference type="eggNOG" id="COG4271">
    <property type="taxonomic scope" value="Bacteria"/>
</dbReference>
<dbReference type="AlphaFoldDB" id="I0ERA3"/>
<dbReference type="Pfam" id="PF10137">
    <property type="entry name" value="CAP12-PCTIR_TIR"/>
    <property type="match status" value="1"/>
</dbReference>
<dbReference type="Proteomes" id="UP000005013">
    <property type="component" value="Chromosome"/>
</dbReference>
<keyword evidence="3" id="KW-1185">Reference proteome</keyword>
<name>I0ERA3_HELCM</name>
<accession>I0ERA3</accession>